<comment type="caution">
    <text evidence="3">The sequence shown here is derived from an EMBL/GenBank/DDBJ whole genome shotgun (WGS) entry which is preliminary data.</text>
</comment>
<evidence type="ECO:0000313" key="4">
    <source>
        <dbReference type="Proteomes" id="UP000562984"/>
    </source>
</evidence>
<reference evidence="3 4" key="1">
    <citation type="submission" date="2020-05" db="EMBL/GenBank/DDBJ databases">
        <title>Nakamurella sp. DB0629 isolated from air conditioner.</title>
        <authorList>
            <person name="Kim D.H."/>
            <person name="Kim D.-U."/>
        </authorList>
    </citation>
    <scope>NUCLEOTIDE SEQUENCE [LARGE SCALE GENOMIC DNA]</scope>
    <source>
        <strain evidence="3 4">DB0629</strain>
    </source>
</reference>
<dbReference type="SUPFAM" id="SSF53067">
    <property type="entry name" value="Actin-like ATPase domain"/>
    <property type="match status" value="2"/>
</dbReference>
<dbReference type="RefSeq" id="WP_171198872.1">
    <property type="nucleotide sequence ID" value="NZ_JABEND010000002.1"/>
</dbReference>
<evidence type="ECO:0000313" key="3">
    <source>
        <dbReference type="EMBL" id="NNG35270.1"/>
    </source>
</evidence>
<accession>A0A849A9V8</accession>
<dbReference type="Gene3D" id="3.30.420.40">
    <property type="match status" value="2"/>
</dbReference>
<dbReference type="PANTHER" id="PTHR18964">
    <property type="entry name" value="ROK (REPRESSOR, ORF, KINASE) FAMILY"/>
    <property type="match status" value="1"/>
</dbReference>
<evidence type="ECO:0000256" key="1">
    <source>
        <dbReference type="ARBA" id="ARBA00006479"/>
    </source>
</evidence>
<protein>
    <submittedName>
        <fullName evidence="3">ROK family protein</fullName>
    </submittedName>
</protein>
<evidence type="ECO:0000256" key="2">
    <source>
        <dbReference type="SAM" id="MobiDB-lite"/>
    </source>
</evidence>
<comment type="similarity">
    <text evidence="1">Belongs to the ROK (NagC/XylR) family.</text>
</comment>
<organism evidence="3 4">
    <name type="scientific">Nakamurella aerolata</name>
    <dbReference type="NCBI Taxonomy" id="1656892"/>
    <lineage>
        <taxon>Bacteria</taxon>
        <taxon>Bacillati</taxon>
        <taxon>Actinomycetota</taxon>
        <taxon>Actinomycetes</taxon>
        <taxon>Nakamurellales</taxon>
        <taxon>Nakamurellaceae</taxon>
        <taxon>Nakamurella</taxon>
    </lineage>
</organism>
<dbReference type="Proteomes" id="UP000562984">
    <property type="component" value="Unassembled WGS sequence"/>
</dbReference>
<dbReference type="InterPro" id="IPR043129">
    <property type="entry name" value="ATPase_NBD"/>
</dbReference>
<sequence length="426" mass="43521">MIAQRNPTGPARTGASEAARNRADDVVDVDPLLLPADDPDATARMSPEDYDWYTAAGLDKNDEAELRDEHFQAEHSALALVLRADQLEVAVVAGHGEVIARQVSARIDGLWDDPAAAMGELRERVAEVLHAIDVIDPLRLAGIGVAVDGQVNARTGDVSFTTADQPELPIALRDMLNEEFAVAADQSAERIRLLSTGAAVGAAEHWRGAAVGRPNALILQLDDTIEGALVLDGELLTGPTGNAGRIGHISVDPYGPECRCGGRGCLQAIAGGAAIVDWAIGHGSARKPTAHRSPGPGATVRPAAAAGAGGAARELLPHADVLGVAAAARRGDPVALATFRRAGEAIGQALAGAVTLLDLDVVVLAGALAGVGPVLFDPIADGYECYAALPYASGPRIIPAVLGADAASIGAAAGLLARGCVPQRPS</sequence>
<dbReference type="Pfam" id="PF00480">
    <property type="entry name" value="ROK"/>
    <property type="match status" value="1"/>
</dbReference>
<keyword evidence="4" id="KW-1185">Reference proteome</keyword>
<dbReference type="PANTHER" id="PTHR18964:SF169">
    <property type="entry name" value="N-ACETYLMANNOSAMINE KINASE"/>
    <property type="match status" value="1"/>
</dbReference>
<feature type="region of interest" description="Disordered" evidence="2">
    <location>
        <begin position="1"/>
        <end position="26"/>
    </location>
</feature>
<dbReference type="InterPro" id="IPR000600">
    <property type="entry name" value="ROK"/>
</dbReference>
<dbReference type="AlphaFoldDB" id="A0A849A9V8"/>
<dbReference type="EMBL" id="JABEND010000002">
    <property type="protein sequence ID" value="NNG35270.1"/>
    <property type="molecule type" value="Genomic_DNA"/>
</dbReference>
<proteinExistence type="inferred from homology"/>
<gene>
    <name evidence="3" type="ORF">HKD39_06000</name>
</gene>
<name>A0A849A9V8_9ACTN</name>